<keyword evidence="7" id="KW-1185">Reference proteome</keyword>
<dbReference type="SUPFAM" id="SSF55248">
    <property type="entry name" value="PCD-like"/>
    <property type="match status" value="1"/>
</dbReference>
<protein>
    <recommendedName>
        <fullName evidence="3">4a-hydroxytetrahydrobiopterin dehydratase</fullName>
        <ecNumber evidence="3">4.2.1.96</ecNumber>
    </recommendedName>
    <alternativeName>
        <fullName evidence="5">4-alpha-hydroxy-tetrahydropterin dehydratase</fullName>
    </alternativeName>
</protein>
<keyword evidence="4" id="KW-0456">Lyase</keyword>
<comment type="caution">
    <text evidence="6">The sequence shown here is derived from an EMBL/GenBank/DDBJ whole genome shotgun (WGS) entry which is preliminary data.</text>
</comment>
<dbReference type="Pfam" id="PF01329">
    <property type="entry name" value="Pterin_4a"/>
    <property type="match status" value="1"/>
</dbReference>
<evidence type="ECO:0000256" key="3">
    <source>
        <dbReference type="ARBA" id="ARBA00013252"/>
    </source>
</evidence>
<dbReference type="GO" id="GO:0005739">
    <property type="term" value="C:mitochondrion"/>
    <property type="evidence" value="ECO:0007669"/>
    <property type="project" value="TreeGrafter"/>
</dbReference>
<sequence length="307" mass="34096">MEKLTNSRKKGGKAKEGGNAKENVVDSKCYLSAVALPGTAIRATSQISSKLKTIMRMGQGSSHSLTMRIGASFLRMTEQLETWLIAADVVEALDDEDVATNEASDVNVISLYIEQGSGTLTRRRKNLLEASSSDEEDKDEIQILEPVHKLGIEQGSGALLRRRKSLFEATSSAKERKDASQISKPDLSTKKCVPCMSIEMRVMTEQEAHELISQVPEWDLVNEGGRLRLSRSWNVKTFLKGLEFFQAVANVAEAEGHHPDLHLVEWNNVKIEIWTHAVGGLTESDFIIAAKIDRLNLHDLVRRKACK</sequence>
<dbReference type="GO" id="GO:0006729">
    <property type="term" value="P:tetrahydrobiopterin biosynthetic process"/>
    <property type="evidence" value="ECO:0007669"/>
    <property type="project" value="InterPro"/>
</dbReference>
<dbReference type="Gene3D" id="3.30.1360.20">
    <property type="entry name" value="Transcriptional coactivator/pterin dehydratase"/>
    <property type="match status" value="1"/>
</dbReference>
<dbReference type="AlphaFoldDB" id="A0A6A4LJN5"/>
<dbReference type="EC" id="4.2.1.96" evidence="3"/>
<dbReference type="PANTHER" id="PTHR12599:SF0">
    <property type="entry name" value="PTERIN-4-ALPHA-CARBINOLAMINE DEHYDRATASE"/>
    <property type="match status" value="1"/>
</dbReference>
<dbReference type="Proteomes" id="UP000428333">
    <property type="component" value="Linkage Group LG08"/>
</dbReference>
<dbReference type="EMBL" id="QEFC01002100">
    <property type="protein sequence ID" value="KAE9454638.1"/>
    <property type="molecule type" value="Genomic_DNA"/>
</dbReference>
<evidence type="ECO:0000256" key="5">
    <source>
        <dbReference type="ARBA" id="ARBA00030497"/>
    </source>
</evidence>
<evidence type="ECO:0000313" key="7">
    <source>
        <dbReference type="Proteomes" id="UP000428333"/>
    </source>
</evidence>
<evidence type="ECO:0000313" key="6">
    <source>
        <dbReference type="EMBL" id="KAE9454638.1"/>
    </source>
</evidence>
<proteinExistence type="inferred from homology"/>
<evidence type="ECO:0000256" key="2">
    <source>
        <dbReference type="ARBA" id="ARBA00006472"/>
    </source>
</evidence>
<dbReference type="InterPro" id="IPR001533">
    <property type="entry name" value="Pterin_deHydtase"/>
</dbReference>
<name>A0A6A4LJN5_9ERIC</name>
<comment type="similarity">
    <text evidence="2">Belongs to the pterin-4-alpha-carbinolamine dehydratase family.</text>
</comment>
<evidence type="ECO:0000256" key="4">
    <source>
        <dbReference type="ARBA" id="ARBA00023239"/>
    </source>
</evidence>
<evidence type="ECO:0000256" key="1">
    <source>
        <dbReference type="ARBA" id="ARBA00001554"/>
    </source>
</evidence>
<dbReference type="PANTHER" id="PTHR12599">
    <property type="entry name" value="PTERIN-4-ALPHA-CARBINOLAMINE DEHYDRATASE"/>
    <property type="match status" value="1"/>
</dbReference>
<dbReference type="InterPro" id="IPR036428">
    <property type="entry name" value="PCD_sf"/>
</dbReference>
<organism evidence="6 7">
    <name type="scientific">Rhododendron williamsianum</name>
    <dbReference type="NCBI Taxonomy" id="262921"/>
    <lineage>
        <taxon>Eukaryota</taxon>
        <taxon>Viridiplantae</taxon>
        <taxon>Streptophyta</taxon>
        <taxon>Embryophyta</taxon>
        <taxon>Tracheophyta</taxon>
        <taxon>Spermatophyta</taxon>
        <taxon>Magnoliopsida</taxon>
        <taxon>eudicotyledons</taxon>
        <taxon>Gunneridae</taxon>
        <taxon>Pentapetalae</taxon>
        <taxon>asterids</taxon>
        <taxon>Ericales</taxon>
        <taxon>Ericaceae</taxon>
        <taxon>Ericoideae</taxon>
        <taxon>Rhodoreae</taxon>
        <taxon>Rhododendron</taxon>
    </lineage>
</organism>
<gene>
    <name evidence="6" type="ORF">C3L33_13472</name>
</gene>
<feature type="non-terminal residue" evidence="6">
    <location>
        <position position="1"/>
    </location>
</feature>
<dbReference type="OrthoDB" id="277398at2759"/>
<dbReference type="CDD" id="cd00913">
    <property type="entry name" value="PCD_DCoH_subfamily_a"/>
    <property type="match status" value="1"/>
</dbReference>
<reference evidence="6 7" key="1">
    <citation type="journal article" date="2019" name="Genome Biol. Evol.">
        <title>The Rhododendron genome and chromosomal organization provide insight into shared whole-genome duplications across the heath family (Ericaceae).</title>
        <authorList>
            <person name="Soza V.L."/>
            <person name="Lindsley D."/>
            <person name="Waalkes A."/>
            <person name="Ramage E."/>
            <person name="Patwardhan R.P."/>
            <person name="Burton J.N."/>
            <person name="Adey A."/>
            <person name="Kumar A."/>
            <person name="Qiu R."/>
            <person name="Shendure J."/>
            <person name="Hall B."/>
        </authorList>
    </citation>
    <scope>NUCLEOTIDE SEQUENCE [LARGE SCALE GENOMIC DNA]</scope>
    <source>
        <strain evidence="6">RSF 1966-606</strain>
    </source>
</reference>
<comment type="catalytic activity">
    <reaction evidence="1">
        <text>(4aS,6R)-4a-hydroxy-L-erythro-5,6,7,8-tetrahydrobiopterin = (6R)-L-erythro-6,7-dihydrobiopterin + H2O</text>
        <dbReference type="Rhea" id="RHEA:11920"/>
        <dbReference type="ChEBI" id="CHEBI:15377"/>
        <dbReference type="ChEBI" id="CHEBI:15642"/>
        <dbReference type="ChEBI" id="CHEBI:43120"/>
        <dbReference type="EC" id="4.2.1.96"/>
    </reaction>
</comment>
<accession>A0A6A4LJN5</accession>
<dbReference type="GO" id="GO:0008124">
    <property type="term" value="F:4-alpha-hydroxytetrahydrobiopterin dehydratase activity"/>
    <property type="evidence" value="ECO:0007669"/>
    <property type="project" value="UniProtKB-EC"/>
</dbReference>